<comment type="cofactor">
    <cofactor evidence="1">
        <name>pyridoxal 5'-phosphate</name>
        <dbReference type="ChEBI" id="CHEBI:597326"/>
    </cofactor>
</comment>
<dbReference type="CDD" id="cd06841">
    <property type="entry name" value="PLPDE_III_MccE_like"/>
    <property type="match status" value="1"/>
</dbReference>
<reference evidence="5" key="1">
    <citation type="journal article" date="2019" name="Int. J. Syst. Evol. Microbiol.">
        <title>The Global Catalogue of Microorganisms (GCM) 10K type strain sequencing project: providing services to taxonomists for standard genome sequencing and annotation.</title>
        <authorList>
            <consortium name="The Broad Institute Genomics Platform"/>
            <consortium name="The Broad Institute Genome Sequencing Center for Infectious Disease"/>
            <person name="Wu L."/>
            <person name="Ma J."/>
        </authorList>
    </citation>
    <scope>NUCLEOTIDE SEQUENCE [LARGE SCALE GENOMIC DNA]</scope>
    <source>
        <strain evidence="5">CCUG 63418</strain>
    </source>
</reference>
<dbReference type="Proteomes" id="UP001596958">
    <property type="component" value="Unassembled WGS sequence"/>
</dbReference>
<gene>
    <name evidence="4" type="ORF">ACFQZS_07245</name>
</gene>
<dbReference type="Gene3D" id="3.20.20.10">
    <property type="entry name" value="Alanine racemase"/>
    <property type="match status" value="1"/>
</dbReference>
<proteinExistence type="predicted"/>
<keyword evidence="5" id="KW-1185">Reference proteome</keyword>
<evidence type="ECO:0000313" key="5">
    <source>
        <dbReference type="Proteomes" id="UP001596958"/>
    </source>
</evidence>
<name>A0ABW2YV43_9SPHI</name>
<dbReference type="Gene3D" id="2.40.37.10">
    <property type="entry name" value="Lyase, Ornithine Decarboxylase, Chain A, domain 1"/>
    <property type="match status" value="1"/>
</dbReference>
<dbReference type="InterPro" id="IPR009006">
    <property type="entry name" value="Ala_racemase/Decarboxylase_C"/>
</dbReference>
<evidence type="ECO:0000313" key="4">
    <source>
        <dbReference type="EMBL" id="MFD0749931.1"/>
    </source>
</evidence>
<evidence type="ECO:0000256" key="1">
    <source>
        <dbReference type="ARBA" id="ARBA00001933"/>
    </source>
</evidence>
<dbReference type="PANTHER" id="PTHR43727:SF2">
    <property type="entry name" value="GROUP IV DECARBOXYLASE"/>
    <property type="match status" value="1"/>
</dbReference>
<dbReference type="SUPFAM" id="SSF51419">
    <property type="entry name" value="PLP-binding barrel"/>
    <property type="match status" value="1"/>
</dbReference>
<dbReference type="EMBL" id="JBHTHU010000005">
    <property type="protein sequence ID" value="MFD0749931.1"/>
    <property type="molecule type" value="Genomic_DNA"/>
</dbReference>
<sequence length="453" mass="51459">MSKLKYERPVIKKMNAGLMNKFGTRNTFQPVKQIDGVPVHKLIEQYGSPLFVLSEKQIRRNYQAANRSFKTRYPKVQFAWSYKTNYINAVCNIFHQEGSWAEVVSGFEYHKALGNGVPGNHIIFNGPDKHRDDLILAIQNDSLIHIDHFDELYSLIDLCEELNKKPRVAIRINLDTGVYPIWDRFGFNYENGQAWNAIAKIVGSGKMQLVGLHCHIGTFMLSTAPYAIAASKLCELAMRCKNLLYTHIEYIDMGGGFPSTNTLKGAYLPGVDTVPSVDEFAEAITAVILGYGFKQDELPLLILESGRVLIDDAGYLLGTVIANKRLSDGRRATIMNFGVNTLFTAFWYDHKISPAQDFTEHTEDMVLYGPLCMNIDVVRDSINLPLLNPGDHVVVHKVGAYNMTQWMQFISMRPAVVLIDEQQNTMEIRKAENLQYLEMMERMPEHLQQLKQV</sequence>
<dbReference type="InterPro" id="IPR022644">
    <property type="entry name" value="De-COase2_N"/>
</dbReference>
<dbReference type="RefSeq" id="WP_377098728.1">
    <property type="nucleotide sequence ID" value="NZ_JBHTHU010000005.1"/>
</dbReference>
<dbReference type="PANTHER" id="PTHR43727">
    <property type="entry name" value="DIAMINOPIMELATE DECARBOXYLASE"/>
    <property type="match status" value="1"/>
</dbReference>
<dbReference type="InterPro" id="IPR029066">
    <property type="entry name" value="PLP-binding_barrel"/>
</dbReference>
<accession>A0ABW2YV43</accession>
<evidence type="ECO:0000259" key="3">
    <source>
        <dbReference type="Pfam" id="PF02784"/>
    </source>
</evidence>
<keyword evidence="2" id="KW-0663">Pyridoxal phosphate</keyword>
<dbReference type="SUPFAM" id="SSF50621">
    <property type="entry name" value="Alanine racemase C-terminal domain-like"/>
    <property type="match status" value="1"/>
</dbReference>
<feature type="domain" description="Orn/DAP/Arg decarboxylase 2 N-terminal" evidence="3">
    <location>
        <begin position="64"/>
        <end position="309"/>
    </location>
</feature>
<evidence type="ECO:0000256" key="2">
    <source>
        <dbReference type="ARBA" id="ARBA00022898"/>
    </source>
</evidence>
<protein>
    <recommendedName>
        <fullName evidence="3">Orn/DAP/Arg decarboxylase 2 N-terminal domain-containing protein</fullName>
    </recommendedName>
</protein>
<dbReference type="Pfam" id="PF02784">
    <property type="entry name" value="Orn_Arg_deC_N"/>
    <property type="match status" value="1"/>
</dbReference>
<comment type="caution">
    <text evidence="4">The sequence shown here is derived from an EMBL/GenBank/DDBJ whole genome shotgun (WGS) entry which is preliminary data.</text>
</comment>
<organism evidence="4 5">
    <name type="scientific">Mucilaginibacter calamicampi</name>
    <dbReference type="NCBI Taxonomy" id="1302352"/>
    <lineage>
        <taxon>Bacteria</taxon>
        <taxon>Pseudomonadati</taxon>
        <taxon>Bacteroidota</taxon>
        <taxon>Sphingobacteriia</taxon>
        <taxon>Sphingobacteriales</taxon>
        <taxon>Sphingobacteriaceae</taxon>
        <taxon>Mucilaginibacter</taxon>
    </lineage>
</organism>